<evidence type="ECO:0000256" key="6">
    <source>
        <dbReference type="ARBA" id="ARBA00023136"/>
    </source>
</evidence>
<dbReference type="GO" id="GO:0055085">
    <property type="term" value="P:transmembrane transport"/>
    <property type="evidence" value="ECO:0007669"/>
    <property type="project" value="InterPro"/>
</dbReference>
<evidence type="ECO:0000256" key="2">
    <source>
        <dbReference type="ARBA" id="ARBA00022448"/>
    </source>
</evidence>
<organism evidence="9">
    <name type="scientific">bioreactor metagenome</name>
    <dbReference type="NCBI Taxonomy" id="1076179"/>
    <lineage>
        <taxon>unclassified sequences</taxon>
        <taxon>metagenomes</taxon>
        <taxon>ecological metagenomes</taxon>
    </lineage>
</organism>
<dbReference type="PANTHER" id="PTHR43744:SF6">
    <property type="entry name" value="ABC TRANSPORTER PERMEASE PROTEIN YESQ-RELATED"/>
    <property type="match status" value="1"/>
</dbReference>
<gene>
    <name evidence="9" type="primary">araQ_110</name>
    <name evidence="9" type="ORF">SDC9_198707</name>
</gene>
<reference evidence="9" key="1">
    <citation type="submission" date="2019-08" db="EMBL/GenBank/DDBJ databases">
        <authorList>
            <person name="Kucharzyk K."/>
            <person name="Murdoch R.W."/>
            <person name="Higgins S."/>
            <person name="Loffler F."/>
        </authorList>
    </citation>
    <scope>NUCLEOTIDE SEQUENCE</scope>
</reference>
<proteinExistence type="predicted"/>
<dbReference type="AlphaFoldDB" id="A0A645IJA2"/>
<evidence type="ECO:0000256" key="4">
    <source>
        <dbReference type="ARBA" id="ARBA00022692"/>
    </source>
</evidence>
<dbReference type="PANTHER" id="PTHR43744">
    <property type="entry name" value="ABC TRANSPORTER PERMEASE PROTEIN MG189-RELATED-RELATED"/>
    <property type="match status" value="1"/>
</dbReference>
<feature type="transmembrane region" description="Helical" evidence="7">
    <location>
        <begin position="38"/>
        <end position="59"/>
    </location>
</feature>
<keyword evidence="5 7" id="KW-1133">Transmembrane helix</keyword>
<keyword evidence="4 7" id="KW-0812">Transmembrane</keyword>
<keyword evidence="3" id="KW-1003">Cell membrane</keyword>
<evidence type="ECO:0000313" key="9">
    <source>
        <dbReference type="EMBL" id="MPN51066.1"/>
    </source>
</evidence>
<accession>A0A645IJA2</accession>
<dbReference type="GO" id="GO:0005886">
    <property type="term" value="C:plasma membrane"/>
    <property type="evidence" value="ECO:0007669"/>
    <property type="project" value="UniProtKB-SubCell"/>
</dbReference>
<sequence length="131" mass="14567">MGLKNGLYIFLIRQFIKTLPRELDESAAIDGAGYMRTLVSIIIPSIGPAIIVVALLIFISTWNDLLQQTIYISSREKYTMAVGLTTFMGSFKNDYAGMFAATCLSFLPGVIVYLFGQRYFVEGIVMTGMKN</sequence>
<dbReference type="Pfam" id="PF00528">
    <property type="entry name" value="BPD_transp_1"/>
    <property type="match status" value="1"/>
</dbReference>
<evidence type="ECO:0000256" key="3">
    <source>
        <dbReference type="ARBA" id="ARBA00022475"/>
    </source>
</evidence>
<keyword evidence="2" id="KW-0813">Transport</keyword>
<keyword evidence="6 7" id="KW-0472">Membrane</keyword>
<comment type="caution">
    <text evidence="9">The sequence shown here is derived from an EMBL/GenBank/DDBJ whole genome shotgun (WGS) entry which is preliminary data.</text>
</comment>
<evidence type="ECO:0000256" key="5">
    <source>
        <dbReference type="ARBA" id="ARBA00022989"/>
    </source>
</evidence>
<feature type="domain" description="ABC transmembrane type-1" evidence="8">
    <location>
        <begin position="1"/>
        <end position="116"/>
    </location>
</feature>
<protein>
    <submittedName>
        <fullName evidence="9">L-arabinose transport system permease protein AraQ</fullName>
    </submittedName>
</protein>
<dbReference type="InterPro" id="IPR000515">
    <property type="entry name" value="MetI-like"/>
</dbReference>
<feature type="transmembrane region" description="Helical" evidence="7">
    <location>
        <begin position="95"/>
        <end position="116"/>
    </location>
</feature>
<evidence type="ECO:0000259" key="8">
    <source>
        <dbReference type="PROSITE" id="PS50928"/>
    </source>
</evidence>
<dbReference type="PROSITE" id="PS50928">
    <property type="entry name" value="ABC_TM1"/>
    <property type="match status" value="1"/>
</dbReference>
<evidence type="ECO:0000256" key="1">
    <source>
        <dbReference type="ARBA" id="ARBA00004651"/>
    </source>
</evidence>
<dbReference type="SUPFAM" id="SSF161098">
    <property type="entry name" value="MetI-like"/>
    <property type="match status" value="1"/>
</dbReference>
<comment type="subcellular location">
    <subcellularLocation>
        <location evidence="1">Cell membrane</location>
        <topology evidence="1">Multi-pass membrane protein</topology>
    </subcellularLocation>
</comment>
<evidence type="ECO:0000256" key="7">
    <source>
        <dbReference type="SAM" id="Phobius"/>
    </source>
</evidence>
<dbReference type="InterPro" id="IPR035906">
    <property type="entry name" value="MetI-like_sf"/>
</dbReference>
<dbReference type="EMBL" id="VSSQ01115777">
    <property type="protein sequence ID" value="MPN51066.1"/>
    <property type="molecule type" value="Genomic_DNA"/>
</dbReference>
<dbReference type="CDD" id="cd06261">
    <property type="entry name" value="TM_PBP2"/>
    <property type="match status" value="1"/>
</dbReference>
<dbReference type="Gene3D" id="1.10.3720.10">
    <property type="entry name" value="MetI-like"/>
    <property type="match status" value="1"/>
</dbReference>
<name>A0A645IJA2_9ZZZZ</name>